<dbReference type="InterPro" id="IPR000182">
    <property type="entry name" value="GNAT_dom"/>
</dbReference>
<reference evidence="4 5" key="1">
    <citation type="submission" date="2019-07" db="EMBL/GenBank/DDBJ databases">
        <authorList>
            <person name="Kim J."/>
        </authorList>
    </citation>
    <scope>NUCLEOTIDE SEQUENCE [LARGE SCALE GENOMIC DNA]</scope>
    <source>
        <strain evidence="4 5">JC52</strain>
    </source>
</reference>
<name>A0A559KI95_9BACL</name>
<keyword evidence="2" id="KW-0012">Acyltransferase</keyword>
<dbReference type="PANTHER" id="PTHR43877">
    <property type="entry name" value="AMINOALKYLPHOSPHONATE N-ACETYLTRANSFERASE-RELATED-RELATED"/>
    <property type="match status" value="1"/>
</dbReference>
<dbReference type="CDD" id="cd04301">
    <property type="entry name" value="NAT_SF"/>
    <property type="match status" value="1"/>
</dbReference>
<evidence type="ECO:0000256" key="1">
    <source>
        <dbReference type="ARBA" id="ARBA00022679"/>
    </source>
</evidence>
<accession>A0A559KI95</accession>
<dbReference type="InterPro" id="IPR016181">
    <property type="entry name" value="Acyl_CoA_acyltransferase"/>
</dbReference>
<dbReference type="Gene3D" id="3.40.630.30">
    <property type="match status" value="1"/>
</dbReference>
<evidence type="ECO:0000313" key="4">
    <source>
        <dbReference type="EMBL" id="TVY11855.1"/>
    </source>
</evidence>
<dbReference type="Pfam" id="PF00583">
    <property type="entry name" value="Acetyltransf_1"/>
    <property type="match status" value="1"/>
</dbReference>
<keyword evidence="5" id="KW-1185">Reference proteome</keyword>
<keyword evidence="1 4" id="KW-0808">Transferase</keyword>
<evidence type="ECO:0000259" key="3">
    <source>
        <dbReference type="PROSITE" id="PS51186"/>
    </source>
</evidence>
<feature type="domain" description="N-acetyltransferase" evidence="3">
    <location>
        <begin position="2"/>
        <end position="168"/>
    </location>
</feature>
<dbReference type="Proteomes" id="UP000317036">
    <property type="component" value="Unassembled WGS sequence"/>
</dbReference>
<dbReference type="SUPFAM" id="SSF55729">
    <property type="entry name" value="Acyl-CoA N-acyltransferases (Nat)"/>
    <property type="match status" value="1"/>
</dbReference>
<dbReference type="GO" id="GO:0016747">
    <property type="term" value="F:acyltransferase activity, transferring groups other than amino-acyl groups"/>
    <property type="evidence" value="ECO:0007669"/>
    <property type="project" value="InterPro"/>
</dbReference>
<dbReference type="PROSITE" id="PS51186">
    <property type="entry name" value="GNAT"/>
    <property type="match status" value="1"/>
</dbReference>
<dbReference type="RefSeq" id="WP_144842436.1">
    <property type="nucleotide sequence ID" value="NZ_VNJI01000001.1"/>
</dbReference>
<dbReference type="OrthoDB" id="6382410at2"/>
<organism evidence="4 5">
    <name type="scientific">Paenibacillus cremeus</name>
    <dbReference type="NCBI Taxonomy" id="2163881"/>
    <lineage>
        <taxon>Bacteria</taxon>
        <taxon>Bacillati</taxon>
        <taxon>Bacillota</taxon>
        <taxon>Bacilli</taxon>
        <taxon>Bacillales</taxon>
        <taxon>Paenibacillaceae</taxon>
        <taxon>Paenibacillus</taxon>
    </lineage>
</organism>
<dbReference type="InterPro" id="IPR050832">
    <property type="entry name" value="Bact_Acetyltransf"/>
</dbReference>
<dbReference type="PANTHER" id="PTHR43877:SF2">
    <property type="entry name" value="AMINOALKYLPHOSPHONATE N-ACETYLTRANSFERASE-RELATED"/>
    <property type="match status" value="1"/>
</dbReference>
<proteinExistence type="predicted"/>
<protein>
    <submittedName>
        <fullName evidence="4">GNAT family N-acetyltransferase</fullName>
    </submittedName>
</protein>
<evidence type="ECO:0000313" key="5">
    <source>
        <dbReference type="Proteomes" id="UP000317036"/>
    </source>
</evidence>
<dbReference type="AlphaFoldDB" id="A0A559KI95"/>
<dbReference type="EMBL" id="VNJI01000001">
    <property type="protein sequence ID" value="TVY11855.1"/>
    <property type="molecule type" value="Genomic_DNA"/>
</dbReference>
<comment type="caution">
    <text evidence="4">The sequence shown here is derived from an EMBL/GenBank/DDBJ whole genome shotgun (WGS) entry which is preliminary data.</text>
</comment>
<evidence type="ECO:0000256" key="2">
    <source>
        <dbReference type="ARBA" id="ARBA00023315"/>
    </source>
</evidence>
<gene>
    <name evidence="4" type="ORF">FPZ49_00750</name>
</gene>
<sequence>MLHIRRAEPADADRILAGLQEAARWLQGKGIDQWRPERFERKEVCSKIEQGVQYITYLKKEGTWAGSFSVHPPDDLDRLLWPDAGMQSALYLHRFTVNRSLLGQGIGKQIVAWALAHTAASGIPKLRLDCMGDNPGLNAYYTRLGFIFQGRKEAKGWTANLYEIETVNSCT</sequence>